<gene>
    <name evidence="2" type="ORF">Z519_11190</name>
</gene>
<accession>A0A0D2HB12</accession>
<dbReference type="AlphaFoldDB" id="A0A0D2HB12"/>
<reference evidence="2" key="1">
    <citation type="submission" date="2015-01" db="EMBL/GenBank/DDBJ databases">
        <title>The Genome Sequence of Cladophialophora bantiana CBS 173.52.</title>
        <authorList>
            <consortium name="The Broad Institute Genomics Platform"/>
            <person name="Cuomo C."/>
            <person name="de Hoog S."/>
            <person name="Gorbushina A."/>
            <person name="Stielow B."/>
            <person name="Teixiera M."/>
            <person name="Abouelleil A."/>
            <person name="Chapman S.B."/>
            <person name="Priest M."/>
            <person name="Young S.K."/>
            <person name="Wortman J."/>
            <person name="Nusbaum C."/>
            <person name="Birren B."/>
        </authorList>
    </citation>
    <scope>NUCLEOTIDE SEQUENCE [LARGE SCALE GENOMIC DNA]</scope>
    <source>
        <strain evidence="2">CBS 173.52</strain>
    </source>
</reference>
<feature type="region of interest" description="Disordered" evidence="1">
    <location>
        <begin position="1"/>
        <end position="25"/>
    </location>
</feature>
<keyword evidence="3" id="KW-1185">Reference proteome</keyword>
<dbReference type="GeneID" id="27704118"/>
<name>A0A0D2HB12_CLAB1</name>
<dbReference type="Proteomes" id="UP000053789">
    <property type="component" value="Unassembled WGS sequence"/>
</dbReference>
<evidence type="ECO:0000256" key="1">
    <source>
        <dbReference type="SAM" id="MobiDB-lite"/>
    </source>
</evidence>
<proteinExistence type="predicted"/>
<sequence>MDRSLGYTHHESDGRDTIPPGRAGLDDLDPASLMKPGNVCLCLSECRSDFKDQQSDLLPEQLTDVQVKPQLVQDVARILRSLMSSGLPSHEIVDISEEGLHEQMPERELWHGQARLTPLLLSSFLSDQGQEHVEHWLAHPDSFHLFTLDGDSATWKWRGESEDKLAAVDMENATSADIAAVEKFWSDDNRSQQTGITSAVPL</sequence>
<dbReference type="OrthoDB" id="4160755at2759"/>
<dbReference type="VEuPathDB" id="FungiDB:Z519_11190"/>
<evidence type="ECO:0000313" key="3">
    <source>
        <dbReference type="Proteomes" id="UP000053789"/>
    </source>
</evidence>
<feature type="compositionally biased region" description="Basic and acidic residues" evidence="1">
    <location>
        <begin position="1"/>
        <end position="16"/>
    </location>
</feature>
<protein>
    <submittedName>
        <fullName evidence="2">Uncharacterized protein</fullName>
    </submittedName>
</protein>
<dbReference type="RefSeq" id="XP_016614749.1">
    <property type="nucleotide sequence ID" value="XM_016768903.1"/>
</dbReference>
<evidence type="ECO:0000313" key="2">
    <source>
        <dbReference type="EMBL" id="KIW88080.1"/>
    </source>
</evidence>
<dbReference type="HOGENOM" id="CLU_1354463_0_0_1"/>
<dbReference type="EMBL" id="KN847000">
    <property type="protein sequence ID" value="KIW88080.1"/>
    <property type="molecule type" value="Genomic_DNA"/>
</dbReference>
<organism evidence="2 3">
    <name type="scientific">Cladophialophora bantiana (strain ATCC 10958 / CBS 173.52 / CDC B-1940 / NIH 8579)</name>
    <name type="common">Xylohypha bantiana</name>
    <dbReference type="NCBI Taxonomy" id="1442370"/>
    <lineage>
        <taxon>Eukaryota</taxon>
        <taxon>Fungi</taxon>
        <taxon>Dikarya</taxon>
        <taxon>Ascomycota</taxon>
        <taxon>Pezizomycotina</taxon>
        <taxon>Eurotiomycetes</taxon>
        <taxon>Chaetothyriomycetidae</taxon>
        <taxon>Chaetothyriales</taxon>
        <taxon>Herpotrichiellaceae</taxon>
        <taxon>Cladophialophora</taxon>
    </lineage>
</organism>